<comment type="caution">
    <text evidence="1">The sequence shown here is derived from an EMBL/GenBank/DDBJ whole genome shotgun (WGS) entry which is preliminary data.</text>
</comment>
<dbReference type="EMBL" id="BAAAFZ010000019">
    <property type="protein sequence ID" value="GAA0579880.1"/>
    <property type="molecule type" value="Genomic_DNA"/>
</dbReference>
<sequence length="159" mass="16889">MDLRLAQARHRFGLASGDDLAAAALELAEGGSDNPTACELACLPRPTARDAGPLFERVLRELAVPEISAAEAQRIVGADVGRAMVSGAVCPRNGFAEMEALQEASDEPVPFWQFDMGAFYDGGAEDPDEDAALWAEFDKAVVEAARRMLSLLSEEAGAH</sequence>
<dbReference type="RefSeq" id="WP_343894892.1">
    <property type="nucleotide sequence ID" value="NZ_BAAAFZ010000019.1"/>
</dbReference>
<organism evidence="1 2">
    <name type="scientific">Craurococcus roseus</name>
    <dbReference type="NCBI Taxonomy" id="77585"/>
    <lineage>
        <taxon>Bacteria</taxon>
        <taxon>Pseudomonadati</taxon>
        <taxon>Pseudomonadota</taxon>
        <taxon>Alphaproteobacteria</taxon>
        <taxon>Acetobacterales</taxon>
        <taxon>Acetobacteraceae</taxon>
        <taxon>Craurococcus</taxon>
    </lineage>
</organism>
<proteinExistence type="predicted"/>
<gene>
    <name evidence="1" type="ORF">GCM10009416_17870</name>
</gene>
<name>A0ABN1F279_9PROT</name>
<keyword evidence="2" id="KW-1185">Reference proteome</keyword>
<reference evidence="1 2" key="1">
    <citation type="journal article" date="2019" name="Int. J. Syst. Evol. Microbiol.">
        <title>The Global Catalogue of Microorganisms (GCM) 10K type strain sequencing project: providing services to taxonomists for standard genome sequencing and annotation.</title>
        <authorList>
            <consortium name="The Broad Institute Genomics Platform"/>
            <consortium name="The Broad Institute Genome Sequencing Center for Infectious Disease"/>
            <person name="Wu L."/>
            <person name="Ma J."/>
        </authorList>
    </citation>
    <scope>NUCLEOTIDE SEQUENCE [LARGE SCALE GENOMIC DNA]</scope>
    <source>
        <strain evidence="1 2">JCM 9933</strain>
    </source>
</reference>
<accession>A0ABN1F279</accession>
<dbReference type="Proteomes" id="UP001501588">
    <property type="component" value="Unassembled WGS sequence"/>
</dbReference>
<evidence type="ECO:0008006" key="3">
    <source>
        <dbReference type="Google" id="ProtNLM"/>
    </source>
</evidence>
<evidence type="ECO:0000313" key="2">
    <source>
        <dbReference type="Proteomes" id="UP001501588"/>
    </source>
</evidence>
<evidence type="ECO:0000313" key="1">
    <source>
        <dbReference type="EMBL" id="GAA0579880.1"/>
    </source>
</evidence>
<protein>
    <recommendedName>
        <fullName evidence="3">Phosphotyrosine protein phosphatase I domain-containing protein</fullName>
    </recommendedName>
</protein>